<evidence type="ECO:0008006" key="2">
    <source>
        <dbReference type="Google" id="ProtNLM"/>
    </source>
</evidence>
<name>A0A0L8HUJ4_OCTBM</name>
<proteinExistence type="predicted"/>
<gene>
    <name evidence="1" type="ORF">OCBIM_22006474mg</name>
</gene>
<dbReference type="STRING" id="37653.A0A0L8HUJ4"/>
<dbReference type="InterPro" id="IPR036691">
    <property type="entry name" value="Endo/exonu/phosph_ase_sf"/>
</dbReference>
<dbReference type="EMBL" id="KQ417326">
    <property type="protein sequence ID" value="KOF92460.1"/>
    <property type="molecule type" value="Genomic_DNA"/>
</dbReference>
<reference evidence="1" key="1">
    <citation type="submission" date="2015-07" db="EMBL/GenBank/DDBJ databases">
        <title>MeaNS - Measles Nucleotide Surveillance Program.</title>
        <authorList>
            <person name="Tran T."/>
            <person name="Druce J."/>
        </authorList>
    </citation>
    <scope>NUCLEOTIDE SEQUENCE</scope>
    <source>
        <strain evidence="1">UCB-OBI-ISO-001</strain>
        <tissue evidence="1">Gonad</tissue>
    </source>
</reference>
<sequence length="197" mass="23409">MKLNADPTFCTILYRTESRIQGQQQRQRKIIRNNPHDDKVVILGDINARVNADWEIWGVLGKHTVGNSKSNDFLLIEMCVKMNLCVMNTMFQLKNRYKTTWIHPSSKKWHLIDYILTKKRDTRDFTFVQVMYFAIVFQIAFEDCTEGGYIRYRTTEKLFKLKRLCAKTKVPHSYRFHFLYANNCDLLAHSQKDMQLT</sequence>
<dbReference type="AlphaFoldDB" id="A0A0L8HUJ4"/>
<dbReference type="SUPFAM" id="SSF56219">
    <property type="entry name" value="DNase I-like"/>
    <property type="match status" value="1"/>
</dbReference>
<protein>
    <recommendedName>
        <fullName evidence="2">Endonuclease/exonuclease/phosphatase domain-containing protein</fullName>
    </recommendedName>
</protein>
<organism evidence="1">
    <name type="scientific">Octopus bimaculoides</name>
    <name type="common">California two-spotted octopus</name>
    <dbReference type="NCBI Taxonomy" id="37653"/>
    <lineage>
        <taxon>Eukaryota</taxon>
        <taxon>Metazoa</taxon>
        <taxon>Spiralia</taxon>
        <taxon>Lophotrochozoa</taxon>
        <taxon>Mollusca</taxon>
        <taxon>Cephalopoda</taxon>
        <taxon>Coleoidea</taxon>
        <taxon>Octopodiformes</taxon>
        <taxon>Octopoda</taxon>
        <taxon>Incirrata</taxon>
        <taxon>Octopodidae</taxon>
        <taxon>Octopus</taxon>
    </lineage>
</organism>
<evidence type="ECO:0000313" key="1">
    <source>
        <dbReference type="EMBL" id="KOF92460.1"/>
    </source>
</evidence>
<accession>A0A0L8HUJ4</accession>
<dbReference type="Gene3D" id="3.60.10.10">
    <property type="entry name" value="Endonuclease/exonuclease/phosphatase"/>
    <property type="match status" value="1"/>
</dbReference>
<dbReference type="OrthoDB" id="6131434at2759"/>